<evidence type="ECO:0000313" key="2">
    <source>
        <dbReference type="EMBL" id="MFC6015282.1"/>
    </source>
</evidence>
<evidence type="ECO:0008006" key="4">
    <source>
        <dbReference type="Google" id="ProtNLM"/>
    </source>
</evidence>
<reference evidence="3" key="1">
    <citation type="journal article" date="2019" name="Int. J. Syst. Evol. Microbiol.">
        <title>The Global Catalogue of Microorganisms (GCM) 10K type strain sequencing project: providing services to taxonomists for standard genome sequencing and annotation.</title>
        <authorList>
            <consortium name="The Broad Institute Genomics Platform"/>
            <consortium name="The Broad Institute Genome Sequencing Center for Infectious Disease"/>
            <person name="Wu L."/>
            <person name="Ma J."/>
        </authorList>
    </citation>
    <scope>NUCLEOTIDE SEQUENCE [LARGE SCALE GENOMIC DNA]</scope>
    <source>
        <strain evidence="3">ZS-35-S2</strain>
    </source>
</reference>
<keyword evidence="3" id="KW-1185">Reference proteome</keyword>
<dbReference type="EMBL" id="JBHSPR010000001">
    <property type="protein sequence ID" value="MFC6015282.1"/>
    <property type="molecule type" value="Genomic_DNA"/>
</dbReference>
<organism evidence="2 3">
    <name type="scientific">Plantactinospora solaniradicis</name>
    <dbReference type="NCBI Taxonomy" id="1723736"/>
    <lineage>
        <taxon>Bacteria</taxon>
        <taxon>Bacillati</taxon>
        <taxon>Actinomycetota</taxon>
        <taxon>Actinomycetes</taxon>
        <taxon>Micromonosporales</taxon>
        <taxon>Micromonosporaceae</taxon>
        <taxon>Plantactinospora</taxon>
    </lineage>
</organism>
<protein>
    <recommendedName>
        <fullName evidence="4">DUF3618 domain-containing protein</fullName>
    </recommendedName>
</protein>
<feature type="compositionally biased region" description="Polar residues" evidence="1">
    <location>
        <begin position="160"/>
        <end position="173"/>
    </location>
</feature>
<proteinExistence type="predicted"/>
<accession>A0ABW1K1U4</accession>
<evidence type="ECO:0000313" key="3">
    <source>
        <dbReference type="Proteomes" id="UP001596203"/>
    </source>
</evidence>
<dbReference type="RefSeq" id="WP_377417184.1">
    <property type="nucleotide sequence ID" value="NZ_JBHSPR010000001.1"/>
</dbReference>
<feature type="region of interest" description="Disordered" evidence="1">
    <location>
        <begin position="155"/>
        <end position="179"/>
    </location>
</feature>
<comment type="caution">
    <text evidence="2">The sequence shown here is derived from an EMBL/GenBank/DDBJ whole genome shotgun (WGS) entry which is preliminary data.</text>
</comment>
<sequence length="221" mass="23564">MVSIGAVVAQLVTVDSKLAAAVVTASRAQADADQAFARYEEAAQGSDHPEIRQAIADIRTASEKAAKVARLLNKTRKHVTNYINAIAPGAAPAEPLLPGSMPEGQRLVSETERRGRKGEAFLRQEVKKAADHEDGLKQGEQIVTAGSKGLLKMIKDERGPTQTTTVTPKSPSQPAERPQVDHPITAILMSIGAGIVGVKGTLNMIRNRRKRKLDGNQASHG</sequence>
<evidence type="ECO:0000256" key="1">
    <source>
        <dbReference type="SAM" id="MobiDB-lite"/>
    </source>
</evidence>
<gene>
    <name evidence="2" type="ORF">ACFP2T_03610</name>
</gene>
<dbReference type="Proteomes" id="UP001596203">
    <property type="component" value="Unassembled WGS sequence"/>
</dbReference>
<name>A0ABW1K1U4_9ACTN</name>